<proteinExistence type="inferred from homology"/>
<keyword evidence="11 13" id="KW-0408">Iron</keyword>
<feature type="transmembrane region" description="Helical" evidence="13">
    <location>
        <begin position="54"/>
        <end position="71"/>
    </location>
</feature>
<keyword evidence="15" id="KW-1185">Reference proteome</keyword>
<name>A0ABS5Y9I2_9GAMM</name>
<dbReference type="RefSeq" id="WP_215668464.1">
    <property type="nucleotide sequence ID" value="NZ_JAFJYC010000001.1"/>
</dbReference>
<feature type="transmembrane region" description="Helical" evidence="13">
    <location>
        <begin position="128"/>
        <end position="151"/>
    </location>
</feature>
<dbReference type="PANTHER" id="PTHR30365:SF0">
    <property type="entry name" value="CYTOCHROME BD-I UBIQUINOL OXIDASE SUBUNIT 1"/>
    <property type="match status" value="1"/>
</dbReference>
<evidence type="ECO:0000256" key="12">
    <source>
        <dbReference type="ARBA" id="ARBA00023136"/>
    </source>
</evidence>
<keyword evidence="4 13" id="KW-1003">Cell membrane</keyword>
<dbReference type="Proteomes" id="UP000811282">
    <property type="component" value="Unassembled WGS sequence"/>
</dbReference>
<comment type="similarity">
    <text evidence="2 13">Belongs to the cytochrome ubiquinol oxidase subunit 1 family.</text>
</comment>
<feature type="transmembrane region" description="Helical" evidence="13">
    <location>
        <begin position="20"/>
        <end position="42"/>
    </location>
</feature>
<feature type="transmembrane region" description="Helical" evidence="13">
    <location>
        <begin position="424"/>
        <end position="444"/>
    </location>
</feature>
<evidence type="ECO:0000256" key="5">
    <source>
        <dbReference type="ARBA" id="ARBA00022519"/>
    </source>
</evidence>
<keyword evidence="7 13" id="KW-0812">Transmembrane</keyword>
<dbReference type="PANTHER" id="PTHR30365">
    <property type="entry name" value="CYTOCHROME D UBIQUINOL OXIDASE"/>
    <property type="match status" value="1"/>
</dbReference>
<sequence length="522" mass="58166">MFDVVELSRLQFALTAMYHFLFVPLTLGMAFFLAIMETVYVLSGKQIYKDMTKFWGKLFAINFALGVATGLTMEFQFGTNWSYFSHYVGDIFGAPLAIEGLMAFFLESTFVGLFFFGWDRLGKVQHMAVTWLVALGSNLSALWILVANGWMQNPIAADFNYETMRMEMVSFADLVLNPVAQVKFVHTVAAGYCTGAMFVLGISSYYLLKGRDIAFAKRSFAIAASFGMAAVLSVIVLGDESGYEMGDVQKTKLAAIEAEWNTEPAPASFTLFGLPNQEDQTNHFAVRIPYALGIIATRSTDRQVTGLKDLMAQHEVRIRNGIKAYSLLQQLREGSTDPAVREAFNSSKQDLGYGLLLKRYTDDITQANEQQIRQATSDSIPRVAPLYFSFRIMVGCGVLMLLLIAACFWTVLRNRIGQPRWLHRAMLYGIPLPWIAIESGWFIAEYGRQPWAIGEILPTAVANSTLTAGDILFSMGLICGLYTLFLVAEMYLMFKFARLGPSSLKTGNYHFEQSSVSSVGAR</sequence>
<protein>
    <submittedName>
        <fullName evidence="14">Cytochrome ubiquinol oxidase subunit I</fullName>
    </submittedName>
</protein>
<dbReference type="EMBL" id="JAFJYC010000001">
    <property type="protein sequence ID" value="MBT9431324.1"/>
    <property type="molecule type" value="Genomic_DNA"/>
</dbReference>
<keyword evidence="8 13" id="KW-0479">Metal-binding</keyword>
<evidence type="ECO:0000256" key="1">
    <source>
        <dbReference type="ARBA" id="ARBA00004429"/>
    </source>
</evidence>
<keyword evidence="5" id="KW-0997">Cell inner membrane</keyword>
<evidence type="ECO:0000256" key="7">
    <source>
        <dbReference type="ARBA" id="ARBA00022692"/>
    </source>
</evidence>
<feature type="transmembrane region" description="Helical" evidence="13">
    <location>
        <begin position="388"/>
        <end position="412"/>
    </location>
</feature>
<evidence type="ECO:0000256" key="13">
    <source>
        <dbReference type="PIRNR" id="PIRNR006446"/>
    </source>
</evidence>
<evidence type="ECO:0000256" key="10">
    <source>
        <dbReference type="ARBA" id="ARBA00022989"/>
    </source>
</evidence>
<evidence type="ECO:0000313" key="15">
    <source>
        <dbReference type="Proteomes" id="UP000811282"/>
    </source>
</evidence>
<evidence type="ECO:0000256" key="6">
    <source>
        <dbReference type="ARBA" id="ARBA00022617"/>
    </source>
</evidence>
<evidence type="ECO:0000256" key="3">
    <source>
        <dbReference type="ARBA" id="ARBA00022448"/>
    </source>
</evidence>
<accession>A0ABS5Y9I2</accession>
<gene>
    <name evidence="14" type="primary">cydA</name>
    <name evidence="14" type="ORF">JZM24_02645</name>
</gene>
<comment type="subcellular location">
    <subcellularLocation>
        <location evidence="1">Cell inner membrane</location>
        <topology evidence="1">Multi-pass membrane protein</topology>
    </subcellularLocation>
</comment>
<feature type="transmembrane region" description="Helical" evidence="13">
    <location>
        <begin position="471"/>
        <end position="494"/>
    </location>
</feature>
<keyword evidence="12 13" id="KW-0472">Membrane</keyword>
<evidence type="ECO:0000256" key="2">
    <source>
        <dbReference type="ARBA" id="ARBA00009819"/>
    </source>
</evidence>
<keyword evidence="3 13" id="KW-0813">Transport</keyword>
<evidence type="ECO:0000313" key="14">
    <source>
        <dbReference type="EMBL" id="MBT9431324.1"/>
    </source>
</evidence>
<evidence type="ECO:0000256" key="4">
    <source>
        <dbReference type="ARBA" id="ARBA00022475"/>
    </source>
</evidence>
<keyword evidence="10 13" id="KW-1133">Transmembrane helix</keyword>
<comment type="caution">
    <text evidence="14">The sequence shown here is derived from an EMBL/GenBank/DDBJ whole genome shotgun (WGS) entry which is preliminary data.</text>
</comment>
<evidence type="ECO:0000256" key="11">
    <source>
        <dbReference type="ARBA" id="ARBA00023004"/>
    </source>
</evidence>
<feature type="transmembrane region" description="Helical" evidence="13">
    <location>
        <begin position="91"/>
        <end position="116"/>
    </location>
</feature>
<evidence type="ECO:0000256" key="9">
    <source>
        <dbReference type="ARBA" id="ARBA00022982"/>
    </source>
</evidence>
<organism evidence="14 15">
    <name type="scientific">Candidatus Sodalis endolongispinus</name>
    <dbReference type="NCBI Taxonomy" id="2812662"/>
    <lineage>
        <taxon>Bacteria</taxon>
        <taxon>Pseudomonadati</taxon>
        <taxon>Pseudomonadota</taxon>
        <taxon>Gammaproteobacteria</taxon>
        <taxon>Enterobacterales</taxon>
        <taxon>Bruguierivoracaceae</taxon>
        <taxon>Sodalis</taxon>
    </lineage>
</organism>
<reference evidence="14 15" key="1">
    <citation type="journal article" date="2021" name="Genome Biol. Evol.">
        <title>The evolution of interdependence in a four-way mealybug symbiosis.</title>
        <authorList>
            <person name="Garber A.I."/>
            <person name="Kupper M."/>
            <person name="Laetsch D.R."/>
            <person name="Weldon S.R."/>
            <person name="Ladinsky M.S."/>
            <person name="Bjorkman P.J."/>
            <person name="McCutcheon J.P."/>
        </authorList>
    </citation>
    <scope>NUCLEOTIDE SEQUENCE [LARGE SCALE GENOMIC DNA]</scope>
    <source>
        <strain evidence="14">SOD</strain>
    </source>
</reference>
<dbReference type="Pfam" id="PF01654">
    <property type="entry name" value="Cyt_bd_oxida_I"/>
    <property type="match status" value="1"/>
</dbReference>
<keyword evidence="6 13" id="KW-0349">Heme</keyword>
<keyword evidence="9 13" id="KW-0249">Electron transport</keyword>
<dbReference type="PIRSF" id="PIRSF006446">
    <property type="entry name" value="Cyt_quinol_oxidase_1"/>
    <property type="match status" value="1"/>
</dbReference>
<feature type="transmembrane region" description="Helical" evidence="13">
    <location>
        <begin position="184"/>
        <end position="208"/>
    </location>
</feature>
<dbReference type="InterPro" id="IPR002585">
    <property type="entry name" value="Cyt-d_ubiquinol_oxidase_su_1"/>
</dbReference>
<feature type="transmembrane region" description="Helical" evidence="13">
    <location>
        <begin position="220"/>
        <end position="238"/>
    </location>
</feature>
<dbReference type="NCBIfam" id="NF011677">
    <property type="entry name" value="PRK15097.1"/>
    <property type="match status" value="1"/>
</dbReference>
<evidence type="ECO:0000256" key="8">
    <source>
        <dbReference type="ARBA" id="ARBA00022723"/>
    </source>
</evidence>